<reference evidence="1 2" key="1">
    <citation type="journal article" name="Sci. Rep.">
        <title>Telomere-to-telomere assembled and centromere annotated genomes of the two main subspecies of the button mushroom Agaricus bisporus reveal especially polymorphic chromosome ends.</title>
        <authorList>
            <person name="Sonnenberg A.S.M."/>
            <person name="Sedaghat-Telgerd N."/>
            <person name="Lavrijssen B."/>
            <person name="Ohm R.A."/>
            <person name="Hendrickx P.M."/>
            <person name="Scholtmeijer K."/>
            <person name="Baars J.J.P."/>
            <person name="van Peer A."/>
        </authorList>
    </citation>
    <scope>NUCLEOTIDE SEQUENCE [LARGE SCALE GENOMIC DNA]</scope>
    <source>
        <strain evidence="1 2">H119_p4</strain>
    </source>
</reference>
<dbReference type="AlphaFoldDB" id="A0A8H7F113"/>
<evidence type="ECO:0000313" key="1">
    <source>
        <dbReference type="EMBL" id="KAF7771699.1"/>
    </source>
</evidence>
<evidence type="ECO:0000313" key="2">
    <source>
        <dbReference type="Proteomes" id="UP000629468"/>
    </source>
</evidence>
<sequence length="75" mass="8413">MCRLYFFCPDFSLDSRSAFDAVRADEHTSPIVVAGVLHDPNSPGPGFFLLRSLLSFYLISPHGPGLRPSEVYRRL</sequence>
<gene>
    <name evidence="1" type="ORF">Agabi119p4_6010</name>
</gene>
<organism evidence="1 2">
    <name type="scientific">Agaricus bisporus var. burnettii</name>
    <dbReference type="NCBI Taxonomy" id="192524"/>
    <lineage>
        <taxon>Eukaryota</taxon>
        <taxon>Fungi</taxon>
        <taxon>Dikarya</taxon>
        <taxon>Basidiomycota</taxon>
        <taxon>Agaricomycotina</taxon>
        <taxon>Agaricomycetes</taxon>
        <taxon>Agaricomycetidae</taxon>
        <taxon>Agaricales</taxon>
        <taxon>Agaricineae</taxon>
        <taxon>Agaricaceae</taxon>
        <taxon>Agaricus</taxon>
    </lineage>
</organism>
<proteinExistence type="predicted"/>
<dbReference type="Proteomes" id="UP000629468">
    <property type="component" value="Unassembled WGS sequence"/>
</dbReference>
<protein>
    <submittedName>
        <fullName evidence="1">Uncharacterized protein</fullName>
    </submittedName>
</protein>
<comment type="caution">
    <text evidence="1">The sequence shown here is derived from an EMBL/GenBank/DDBJ whole genome shotgun (WGS) entry which is preliminary data.</text>
</comment>
<name>A0A8H7F113_AGABI</name>
<dbReference type="EMBL" id="JABXXO010000008">
    <property type="protein sequence ID" value="KAF7771699.1"/>
    <property type="molecule type" value="Genomic_DNA"/>
</dbReference>
<accession>A0A8H7F113</accession>